<evidence type="ECO:0000313" key="2">
    <source>
        <dbReference type="Proteomes" id="UP001055153"/>
    </source>
</evidence>
<dbReference type="RefSeq" id="WP_238240269.1">
    <property type="nucleotide sequence ID" value="NZ_BPQQ01000065.1"/>
</dbReference>
<reference evidence="1" key="2">
    <citation type="submission" date="2021-08" db="EMBL/GenBank/DDBJ databases">
        <authorList>
            <person name="Tani A."/>
            <person name="Ola A."/>
            <person name="Ogura Y."/>
            <person name="Katsura K."/>
            <person name="Hayashi T."/>
        </authorList>
    </citation>
    <scope>NUCLEOTIDE SEQUENCE</scope>
    <source>
        <strain evidence="1">DSM 17168</strain>
    </source>
</reference>
<sequence length="84" mass="9070">MKGVRGLAALPEFASDAEIAVALVGKARAAEAEALFPALEASGFPHVDPRFNARYVPAVRRFFDVEYGLAAAPDETLPAMRRRL</sequence>
<keyword evidence="2" id="KW-1185">Reference proteome</keyword>
<reference evidence="1" key="1">
    <citation type="journal article" date="2021" name="Front. Microbiol.">
        <title>Comprehensive Comparative Genomics and Phenotyping of Methylobacterium Species.</title>
        <authorList>
            <person name="Alessa O."/>
            <person name="Ogura Y."/>
            <person name="Fujitani Y."/>
            <person name="Takami H."/>
            <person name="Hayashi T."/>
            <person name="Sahin N."/>
            <person name="Tani A."/>
        </authorList>
    </citation>
    <scope>NUCLEOTIDE SEQUENCE</scope>
    <source>
        <strain evidence="1">DSM 17168</strain>
    </source>
</reference>
<protein>
    <submittedName>
        <fullName evidence="1">Uncharacterized protein</fullName>
    </submittedName>
</protein>
<evidence type="ECO:0000313" key="1">
    <source>
        <dbReference type="EMBL" id="GJE02956.1"/>
    </source>
</evidence>
<accession>A0ABQ4SKY2</accession>
<proteinExistence type="predicted"/>
<comment type="caution">
    <text evidence="1">The sequence shown here is derived from an EMBL/GenBank/DDBJ whole genome shotgun (WGS) entry which is preliminary data.</text>
</comment>
<dbReference type="Proteomes" id="UP001055153">
    <property type="component" value="Unassembled WGS sequence"/>
</dbReference>
<organism evidence="1 2">
    <name type="scientific">Methylobacterium isbiliense</name>
    <dbReference type="NCBI Taxonomy" id="315478"/>
    <lineage>
        <taxon>Bacteria</taxon>
        <taxon>Pseudomonadati</taxon>
        <taxon>Pseudomonadota</taxon>
        <taxon>Alphaproteobacteria</taxon>
        <taxon>Hyphomicrobiales</taxon>
        <taxon>Methylobacteriaceae</taxon>
        <taxon>Methylobacterium</taxon>
    </lineage>
</organism>
<dbReference type="EMBL" id="BPQQ01000065">
    <property type="protein sequence ID" value="GJE02956.1"/>
    <property type="molecule type" value="Genomic_DNA"/>
</dbReference>
<name>A0ABQ4SKY2_9HYPH</name>
<gene>
    <name evidence="1" type="ORF">GMJLKIPL_4906</name>
</gene>